<protein>
    <submittedName>
        <fullName evidence="2">Uncharacterized protein</fullName>
    </submittedName>
</protein>
<proteinExistence type="predicted"/>
<organism evidence="2 3">
    <name type="scientific">Panicum miliaceum</name>
    <name type="common">Proso millet</name>
    <name type="synonym">Broomcorn millet</name>
    <dbReference type="NCBI Taxonomy" id="4540"/>
    <lineage>
        <taxon>Eukaryota</taxon>
        <taxon>Viridiplantae</taxon>
        <taxon>Streptophyta</taxon>
        <taxon>Embryophyta</taxon>
        <taxon>Tracheophyta</taxon>
        <taxon>Spermatophyta</taxon>
        <taxon>Magnoliopsida</taxon>
        <taxon>Liliopsida</taxon>
        <taxon>Poales</taxon>
        <taxon>Poaceae</taxon>
        <taxon>PACMAD clade</taxon>
        <taxon>Panicoideae</taxon>
        <taxon>Panicodae</taxon>
        <taxon>Paniceae</taxon>
        <taxon>Panicinae</taxon>
        <taxon>Panicum</taxon>
        <taxon>Panicum sect. Panicum</taxon>
    </lineage>
</organism>
<evidence type="ECO:0000313" key="3">
    <source>
        <dbReference type="Proteomes" id="UP000275267"/>
    </source>
</evidence>
<reference evidence="3" key="1">
    <citation type="journal article" date="2019" name="Nat. Commun.">
        <title>The genome of broomcorn millet.</title>
        <authorList>
            <person name="Zou C."/>
            <person name="Miki D."/>
            <person name="Li D."/>
            <person name="Tang Q."/>
            <person name="Xiao L."/>
            <person name="Rajput S."/>
            <person name="Deng P."/>
            <person name="Jia W."/>
            <person name="Huang R."/>
            <person name="Zhang M."/>
            <person name="Sun Y."/>
            <person name="Hu J."/>
            <person name="Fu X."/>
            <person name="Schnable P.S."/>
            <person name="Li F."/>
            <person name="Zhang H."/>
            <person name="Feng B."/>
            <person name="Zhu X."/>
            <person name="Liu R."/>
            <person name="Schnable J.C."/>
            <person name="Zhu J.-K."/>
            <person name="Zhang H."/>
        </authorList>
    </citation>
    <scope>NUCLEOTIDE SEQUENCE [LARGE SCALE GENOMIC DNA]</scope>
</reference>
<feature type="compositionally biased region" description="Low complexity" evidence="1">
    <location>
        <begin position="214"/>
        <end position="230"/>
    </location>
</feature>
<evidence type="ECO:0000256" key="1">
    <source>
        <dbReference type="SAM" id="MobiDB-lite"/>
    </source>
</evidence>
<comment type="caution">
    <text evidence="2">The sequence shown here is derived from an EMBL/GenBank/DDBJ whole genome shotgun (WGS) entry which is preliminary data.</text>
</comment>
<gene>
    <name evidence="2" type="ORF">C2845_PM15G16450</name>
</gene>
<name>A0A3L6QA29_PANMI</name>
<dbReference type="AlphaFoldDB" id="A0A3L6QA29"/>
<keyword evidence="3" id="KW-1185">Reference proteome</keyword>
<accession>A0A3L6QA29</accession>
<feature type="region of interest" description="Disordered" evidence="1">
    <location>
        <begin position="204"/>
        <end position="230"/>
    </location>
</feature>
<dbReference type="Proteomes" id="UP000275267">
    <property type="component" value="Unassembled WGS sequence"/>
</dbReference>
<evidence type="ECO:0000313" key="2">
    <source>
        <dbReference type="EMBL" id="RLM75040.1"/>
    </source>
</evidence>
<dbReference type="EMBL" id="PQIB02000013">
    <property type="protein sequence ID" value="RLM75040.1"/>
    <property type="molecule type" value="Genomic_DNA"/>
</dbReference>
<sequence>MLPELATSELAGVLFLPPTLAGLEEKGFGEAGRPDGGDGKRAALEFWRRGRRSGQVRVGAPMAGAVRGGEGADGRRWWKPAMGMYNTLSALIRRTPSLSLSSTPDCKLFANLDAASASSGHDCRGDRRGMWNFRVREMYNYSVGHGTNELTETKPRRQQANEIPSYLKHWTHRDPIYPKQKQIASILFEIARQLCCCPGCPNEKRREASTEPLARSTRTYTSTQTATPPG</sequence>